<accession>A0A543CG07</accession>
<proteinExistence type="predicted"/>
<evidence type="ECO:0000313" key="1">
    <source>
        <dbReference type="EMBL" id="TQL96039.1"/>
    </source>
</evidence>
<dbReference type="Proteomes" id="UP000316096">
    <property type="component" value="Unassembled WGS sequence"/>
</dbReference>
<name>A0A543CG07_9ACTN</name>
<comment type="caution">
    <text evidence="1">The sequence shown here is derived from an EMBL/GenBank/DDBJ whole genome shotgun (WGS) entry which is preliminary data.</text>
</comment>
<dbReference type="AlphaFoldDB" id="A0A543CG07"/>
<evidence type="ECO:0000313" key="2">
    <source>
        <dbReference type="Proteomes" id="UP000316096"/>
    </source>
</evidence>
<protein>
    <submittedName>
        <fullName evidence="1">Uncharacterized protein</fullName>
    </submittedName>
</protein>
<dbReference type="EMBL" id="VFOZ01000001">
    <property type="protein sequence ID" value="TQL96039.1"/>
    <property type="molecule type" value="Genomic_DNA"/>
</dbReference>
<reference evidence="1 2" key="1">
    <citation type="submission" date="2019-06" db="EMBL/GenBank/DDBJ databases">
        <title>Sequencing the genomes of 1000 actinobacteria strains.</title>
        <authorList>
            <person name="Klenk H.-P."/>
        </authorList>
    </citation>
    <scope>NUCLEOTIDE SEQUENCE [LARGE SCALE GENOMIC DNA]</scope>
    <source>
        <strain evidence="1 2">DSM 102200</strain>
    </source>
</reference>
<organism evidence="1 2">
    <name type="scientific">Actinoallomurus bryophytorum</name>
    <dbReference type="NCBI Taxonomy" id="1490222"/>
    <lineage>
        <taxon>Bacteria</taxon>
        <taxon>Bacillati</taxon>
        <taxon>Actinomycetota</taxon>
        <taxon>Actinomycetes</taxon>
        <taxon>Streptosporangiales</taxon>
        <taxon>Thermomonosporaceae</taxon>
        <taxon>Actinoallomurus</taxon>
    </lineage>
</organism>
<keyword evidence="2" id="KW-1185">Reference proteome</keyword>
<gene>
    <name evidence="1" type="ORF">FB559_1558</name>
</gene>
<sequence length="96" mass="10121">MSGESNVSVNLADGEKPQVNVSLYPDGAARFEAKVLSSGVPLLKIEHGSAEVRVWPHVPTQITGNDVATARRLVASATAYLAEVERIHAERAATAA</sequence>